<name>A0A0F4GUJ7_9PEZI</name>
<feature type="region of interest" description="Disordered" evidence="1">
    <location>
        <begin position="677"/>
        <end position="795"/>
    </location>
</feature>
<feature type="compositionally biased region" description="Polar residues" evidence="1">
    <location>
        <begin position="256"/>
        <end position="267"/>
    </location>
</feature>
<feature type="compositionally biased region" description="Low complexity" evidence="1">
    <location>
        <begin position="1083"/>
        <end position="1093"/>
    </location>
</feature>
<feature type="compositionally biased region" description="Polar residues" evidence="1">
    <location>
        <begin position="1223"/>
        <end position="1234"/>
    </location>
</feature>
<comment type="caution">
    <text evidence="3">The sequence shown here is derived from an EMBL/GenBank/DDBJ whole genome shotgun (WGS) entry which is preliminary data.</text>
</comment>
<dbReference type="PROSITE" id="PS00028">
    <property type="entry name" value="ZINC_FINGER_C2H2_1"/>
    <property type="match status" value="1"/>
</dbReference>
<evidence type="ECO:0000256" key="1">
    <source>
        <dbReference type="SAM" id="MobiDB-lite"/>
    </source>
</evidence>
<evidence type="ECO:0000313" key="3">
    <source>
        <dbReference type="EMBL" id="KJY01062.1"/>
    </source>
</evidence>
<feature type="region of interest" description="Disordered" evidence="1">
    <location>
        <begin position="1035"/>
        <end position="1097"/>
    </location>
</feature>
<evidence type="ECO:0000259" key="2">
    <source>
        <dbReference type="PROSITE" id="PS00028"/>
    </source>
</evidence>
<feature type="compositionally biased region" description="Polar residues" evidence="1">
    <location>
        <begin position="202"/>
        <end position="213"/>
    </location>
</feature>
<feature type="compositionally biased region" description="Basic and acidic residues" evidence="1">
    <location>
        <begin position="623"/>
        <end position="637"/>
    </location>
</feature>
<proteinExistence type="predicted"/>
<feature type="domain" description="C2H2-type" evidence="2">
    <location>
        <begin position="1104"/>
        <end position="1127"/>
    </location>
</feature>
<feature type="compositionally biased region" description="Polar residues" evidence="1">
    <location>
        <begin position="997"/>
        <end position="1019"/>
    </location>
</feature>
<feature type="region of interest" description="Disordered" evidence="1">
    <location>
        <begin position="144"/>
        <end position="413"/>
    </location>
</feature>
<feature type="compositionally biased region" description="Basic and acidic residues" evidence="1">
    <location>
        <begin position="962"/>
        <end position="982"/>
    </location>
</feature>
<feature type="compositionally biased region" description="Low complexity" evidence="1">
    <location>
        <begin position="238"/>
        <end position="255"/>
    </location>
</feature>
<gene>
    <name evidence="3" type="ORF">TI39_contig304g00001</name>
</gene>
<feature type="compositionally biased region" description="Low complexity" evidence="1">
    <location>
        <begin position="372"/>
        <end position="401"/>
    </location>
</feature>
<dbReference type="EMBL" id="LAFY01000296">
    <property type="protein sequence ID" value="KJY01062.1"/>
    <property type="molecule type" value="Genomic_DNA"/>
</dbReference>
<dbReference type="STRING" id="1047168.A0A0F4GUJ7"/>
<evidence type="ECO:0000313" key="4">
    <source>
        <dbReference type="Proteomes" id="UP000033647"/>
    </source>
</evidence>
<feature type="compositionally biased region" description="Basic and acidic residues" evidence="1">
    <location>
        <begin position="296"/>
        <end position="348"/>
    </location>
</feature>
<dbReference type="InterPro" id="IPR013087">
    <property type="entry name" value="Znf_C2H2_type"/>
</dbReference>
<feature type="compositionally biased region" description="Basic and acidic residues" evidence="1">
    <location>
        <begin position="273"/>
        <end position="287"/>
    </location>
</feature>
<feature type="compositionally biased region" description="Polar residues" evidence="1">
    <location>
        <begin position="362"/>
        <end position="371"/>
    </location>
</feature>
<feature type="region of interest" description="Disordered" evidence="1">
    <location>
        <begin position="433"/>
        <end position="516"/>
    </location>
</feature>
<feature type="compositionally biased region" description="Polar residues" evidence="1">
    <location>
        <begin position="15"/>
        <end position="98"/>
    </location>
</feature>
<keyword evidence="4" id="KW-1185">Reference proteome</keyword>
<feature type="compositionally biased region" description="Acidic residues" evidence="1">
    <location>
        <begin position="937"/>
        <end position="948"/>
    </location>
</feature>
<protein>
    <recommendedName>
        <fullName evidence="2">C2H2-type domain-containing protein</fullName>
    </recommendedName>
</protein>
<feature type="region of interest" description="Disordered" evidence="1">
    <location>
        <begin position="1205"/>
        <end position="1258"/>
    </location>
</feature>
<feature type="region of interest" description="Disordered" evidence="1">
    <location>
        <begin position="920"/>
        <end position="1019"/>
    </location>
</feature>
<reference evidence="3 4" key="1">
    <citation type="submission" date="2015-03" db="EMBL/GenBank/DDBJ databases">
        <title>RNA-seq based gene annotation and comparative genomics of four Zymoseptoria species reveal species-specific pathogenicity related genes and transposable element activity.</title>
        <authorList>
            <person name="Grandaubert J."/>
            <person name="Bhattacharyya A."/>
            <person name="Stukenbrock E.H."/>
        </authorList>
    </citation>
    <scope>NUCLEOTIDE SEQUENCE [LARGE SCALE GENOMIC DNA]</scope>
    <source>
        <strain evidence="3 4">Zb18110</strain>
    </source>
</reference>
<dbReference type="Proteomes" id="UP000033647">
    <property type="component" value="Unassembled WGS sequence"/>
</dbReference>
<accession>A0A0F4GUJ7</accession>
<organism evidence="3 4">
    <name type="scientific">Zymoseptoria brevis</name>
    <dbReference type="NCBI Taxonomy" id="1047168"/>
    <lineage>
        <taxon>Eukaryota</taxon>
        <taxon>Fungi</taxon>
        <taxon>Dikarya</taxon>
        <taxon>Ascomycota</taxon>
        <taxon>Pezizomycotina</taxon>
        <taxon>Dothideomycetes</taxon>
        <taxon>Dothideomycetidae</taxon>
        <taxon>Mycosphaerellales</taxon>
        <taxon>Mycosphaerellaceae</taxon>
        <taxon>Zymoseptoria</taxon>
    </lineage>
</organism>
<sequence>MAPYTYNNHFYDPVGSQSNQQPQGYTYSNNAQSTSAQYPSQAASTYGTNYTQQSYPNQYGTQAYGTSDQQASSQSTGGNTTRAAQDYSGQSSDTASQYDNTTWNATQNYASSAYNPLSNRSQANPSPLYATSSAASTFGRLSLPAEQQSQTSTNTFAGTQSYPTTSSNASTQDATLSAAAQHRSYVTAYTQQQTQPPPRYNSPLQAVQAQNQQKGHRKQASSSANAEPSPQFAARNLQQQQHRQQQQSQQQRQQSASVEPSPTTVDPSQVYDFRAEQERKARIDAEKRRKIQAEAAARKAEEDARQAEEDARKAEEARAEAEKAKAEEEAKKAAADAAKKKAALERKNEQRRKAREEKQKSKTAATALQQMASGAGAGAVRAATGSGSGNGTMAAMAAMMGDQSRPPANSEEAEMRAMFKKMREFNARNPDMLAKLWEEERTAHASNSSPQQPAQASPPRQQPLPVAAPTVPPLSTSGYKPFASPAAAPPQTGPPSKFRASPAAPPNPAPAQQTNAALWPPHKKGALAEAAAKWLALLPQNQGTGRHISKEQVLKILDTNPSYVQLCEMIEKEGIRFERSALAKELLKAVPDGMKSQAGKPGPPAAQSRMTAQMNAAAAPNSEPKERGRPKKDDPKSHWSYNSYALPGKKTNAGTVSYQTPSFSSLTEAAREINSMSTAPSYPATGSLASTLAGGAVQPPSDPFFDPPMTMDDDPAPDMSQPPEVKPEAPRRPPANKEEAARKRTFNDLVDLTKEDESEDEGPPRKTAFAPASRPQNGMAMPQQRPTNGVYPPRNMTETEYRMRVDQQPRPMYAPIKAPLPSQPVPPKPTGPSQETLQADRVRGKMIVEPIMRDRVARKSTYDSRTIARDVLLATGRHPDMRALNAHFNTMQNMLGHHGGVVDGAGNKSDLATIKWDIIDPGEPAEAAKPRVKTDDPNETESEDADDESDKKPSAPQQSESEISHSAKDVKPRVGRPRTSEPKRRRRSSKTTRLPADSSTSTPRPVTATSADTPSPNTAMSVASGTAIGYAAFKKYDENGNEIKRKGRPVGWRKDLHSRAAAGLTPAKAGHKPTSSASRLRQSTTAASTSPSTLKSPHYQVYPCGMKSCTAELDNIERLKKHLIKFHGHQNDEEEFTCEWTDCENMGQHVDKKGVKKKGKAGVASFDTIEEWLAHVDKKHLGPLRWKLGDGPRGEELHIDSDSYLSDATGRSVTPLIVPASDKPNNNSQPPSQTHQRRSPFSLPPSDPGPGVVYSKDEKDAIAELRKLEALKKKEGGYLGKQGGRLVNEKRRRGFLDDEDFEEVVLESD</sequence>
<feature type="compositionally biased region" description="Basic and acidic residues" evidence="1">
    <location>
        <begin position="1035"/>
        <end position="1044"/>
    </location>
</feature>
<feature type="region of interest" description="Disordered" evidence="1">
    <location>
        <begin position="1"/>
        <end position="98"/>
    </location>
</feature>
<feature type="compositionally biased region" description="Low complexity" evidence="1">
    <location>
        <begin position="444"/>
        <end position="476"/>
    </location>
</feature>
<feature type="compositionally biased region" description="Basic and acidic residues" evidence="1">
    <location>
        <begin position="725"/>
        <end position="755"/>
    </location>
</feature>
<dbReference type="OrthoDB" id="5424797at2759"/>
<feature type="compositionally biased region" description="Polar residues" evidence="1">
    <location>
        <begin position="1073"/>
        <end position="1082"/>
    </location>
</feature>
<feature type="compositionally biased region" description="Polar residues" evidence="1">
    <location>
        <begin position="145"/>
        <end position="175"/>
    </location>
</feature>
<feature type="region of interest" description="Disordered" evidence="1">
    <location>
        <begin position="593"/>
        <end position="659"/>
    </location>
</feature>
<feature type="compositionally biased region" description="Basic and acidic residues" evidence="1">
    <location>
        <begin position="926"/>
        <end position="936"/>
    </location>
</feature>